<name>A0A971RZG1_9BACT</name>
<evidence type="ECO:0000256" key="4">
    <source>
        <dbReference type="ARBA" id="ARBA00023136"/>
    </source>
</evidence>
<comment type="catalytic activity">
    <reaction evidence="7">
        <text>a peptidoglycan chain = a peptidoglycan chain with N-acetyl-1,6-anhydromuramyl-[peptide] at the reducing end + a peptidoglycan chain with N-acetylglucosamine at the non-reducing end.</text>
        <dbReference type="EC" id="4.2.2.29"/>
    </reaction>
</comment>
<dbReference type="Pfam" id="PF02618">
    <property type="entry name" value="YceG"/>
    <property type="match status" value="1"/>
</dbReference>
<dbReference type="InterPro" id="IPR011044">
    <property type="entry name" value="Quino_amine_DH_bsu"/>
</dbReference>
<comment type="function">
    <text evidence="7">Functions as a peptidoglycan terminase that cleaves nascent peptidoglycan strands endolytically to terminate their elongation.</text>
</comment>
<dbReference type="Gene3D" id="3.30.1490.480">
    <property type="entry name" value="Endolytic murein transglycosylase"/>
    <property type="match status" value="1"/>
</dbReference>
<dbReference type="SUPFAM" id="SSF50969">
    <property type="entry name" value="YVTN repeat-like/Quinoprotein amine dehydrogenase"/>
    <property type="match status" value="1"/>
</dbReference>
<protein>
    <recommendedName>
        <fullName evidence="7">Endolytic murein transglycosylase</fullName>
        <ecNumber evidence="7">4.2.2.29</ecNumber>
    </recommendedName>
    <alternativeName>
        <fullName evidence="7">Peptidoglycan lytic transglycosylase</fullName>
    </alternativeName>
    <alternativeName>
        <fullName evidence="7">Peptidoglycan polymerization terminase</fullName>
    </alternativeName>
</protein>
<keyword evidence="1 7" id="KW-1003">Cell membrane</keyword>
<dbReference type="GO" id="GO:0071555">
    <property type="term" value="P:cell wall organization"/>
    <property type="evidence" value="ECO:0007669"/>
    <property type="project" value="UniProtKB-KW"/>
</dbReference>
<evidence type="ECO:0000256" key="5">
    <source>
        <dbReference type="ARBA" id="ARBA00023239"/>
    </source>
</evidence>
<evidence type="ECO:0000256" key="6">
    <source>
        <dbReference type="ARBA" id="ARBA00023316"/>
    </source>
</evidence>
<dbReference type="Gene3D" id="3.30.160.60">
    <property type="entry name" value="Classic Zinc Finger"/>
    <property type="match status" value="1"/>
</dbReference>
<keyword evidence="6 7" id="KW-0961">Cell wall biogenesis/degradation</keyword>
<keyword evidence="5 7" id="KW-0456">Lyase</keyword>
<dbReference type="Proteomes" id="UP000777265">
    <property type="component" value="Unassembled WGS sequence"/>
</dbReference>
<accession>A0A971RZG1</accession>
<feature type="site" description="Important for catalytic activity" evidence="7">
    <location>
        <position position="214"/>
    </location>
</feature>
<reference evidence="8" key="1">
    <citation type="journal article" date="2020" name="Biotechnol. Biofuels">
        <title>New insights from the biogas microbiome by comprehensive genome-resolved metagenomics of nearly 1600 species originating from multiple anaerobic digesters.</title>
        <authorList>
            <person name="Campanaro S."/>
            <person name="Treu L."/>
            <person name="Rodriguez-R L.M."/>
            <person name="Kovalovszki A."/>
            <person name="Ziels R.M."/>
            <person name="Maus I."/>
            <person name="Zhu X."/>
            <person name="Kougias P.G."/>
            <person name="Basile A."/>
            <person name="Luo G."/>
            <person name="Schluter A."/>
            <person name="Konstantinidis K.T."/>
            <person name="Angelidaki I."/>
        </authorList>
    </citation>
    <scope>NUCLEOTIDE SEQUENCE</scope>
    <source>
        <strain evidence="8">AS06rmzACSIP_7</strain>
    </source>
</reference>
<dbReference type="PANTHER" id="PTHR30518:SF2">
    <property type="entry name" value="ENDOLYTIC MUREIN TRANSGLYCOSYLASE"/>
    <property type="match status" value="1"/>
</dbReference>
<gene>
    <name evidence="7 8" type="primary">mltG</name>
    <name evidence="8" type="ORF">GXY80_00265</name>
</gene>
<reference evidence="8" key="2">
    <citation type="submission" date="2020-01" db="EMBL/GenBank/DDBJ databases">
        <authorList>
            <person name="Campanaro S."/>
        </authorList>
    </citation>
    <scope>NUCLEOTIDE SEQUENCE</scope>
    <source>
        <strain evidence="8">AS06rmzACSIP_7</strain>
    </source>
</reference>
<comment type="similarity">
    <text evidence="7">Belongs to the transglycosylase MltG family.</text>
</comment>
<evidence type="ECO:0000256" key="3">
    <source>
        <dbReference type="ARBA" id="ARBA00022989"/>
    </source>
</evidence>
<evidence type="ECO:0000313" key="9">
    <source>
        <dbReference type="Proteomes" id="UP000777265"/>
    </source>
</evidence>
<evidence type="ECO:0000256" key="7">
    <source>
        <dbReference type="HAMAP-Rule" id="MF_02065"/>
    </source>
</evidence>
<dbReference type="GO" id="GO:0008932">
    <property type="term" value="F:lytic endotransglycosylase activity"/>
    <property type="evidence" value="ECO:0007669"/>
    <property type="project" value="UniProtKB-UniRule"/>
</dbReference>
<dbReference type="EC" id="4.2.2.29" evidence="7"/>
<dbReference type="EMBL" id="JAAYEE010000006">
    <property type="protein sequence ID" value="NLW33901.1"/>
    <property type="molecule type" value="Genomic_DNA"/>
</dbReference>
<dbReference type="AlphaFoldDB" id="A0A971RZG1"/>
<keyword evidence="4 7" id="KW-0472">Membrane</keyword>
<evidence type="ECO:0000256" key="1">
    <source>
        <dbReference type="ARBA" id="ARBA00022475"/>
    </source>
</evidence>
<dbReference type="NCBIfam" id="TIGR00247">
    <property type="entry name" value="endolytic transglycosylase MltG"/>
    <property type="match status" value="1"/>
</dbReference>
<dbReference type="CDD" id="cd08010">
    <property type="entry name" value="MltG_like"/>
    <property type="match status" value="1"/>
</dbReference>
<comment type="caution">
    <text evidence="8">The sequence shown here is derived from an EMBL/GenBank/DDBJ whole genome shotgun (WGS) entry which is preliminary data.</text>
</comment>
<proteinExistence type="inferred from homology"/>
<dbReference type="GO" id="GO:0005886">
    <property type="term" value="C:plasma membrane"/>
    <property type="evidence" value="ECO:0007669"/>
    <property type="project" value="UniProtKB-UniRule"/>
</dbReference>
<dbReference type="InterPro" id="IPR003770">
    <property type="entry name" value="MLTG-like"/>
</dbReference>
<sequence>MLTRQNRNTILIAVAIFVVTQTFIFASIPNNTDRDSVAILVKSGTGLWEIADKLKKNGLIRYPALFVLCSLAYRGRLLAGEYELRKDMSIIEIVAKMGRGERNIYVLKILEGHNLYNIAEMAEKSGIMGSDEFLRLARDPGFLKRLGIKADSLEGYLPPDTYYYSREISTDHFIERIVKKTFKNFAKEDIKRGMENLKFDTHKTLILASIIEKEARLKEEKPVISAVFHNRLKQGMSLDADPTVIYGTGNFNGPITRSDLSTPTPYNTYKFPGLPKGPICNPDRNSIMAALYPASVDYLYFVSKNDGTHVFSKDMNDHNRYVAMYQRAKNAKKQ</sequence>
<dbReference type="PANTHER" id="PTHR30518">
    <property type="entry name" value="ENDOLYTIC MUREIN TRANSGLYCOSYLASE"/>
    <property type="match status" value="1"/>
</dbReference>
<evidence type="ECO:0000256" key="2">
    <source>
        <dbReference type="ARBA" id="ARBA00022692"/>
    </source>
</evidence>
<dbReference type="HAMAP" id="MF_02065">
    <property type="entry name" value="MltG"/>
    <property type="match status" value="1"/>
</dbReference>
<evidence type="ECO:0000313" key="8">
    <source>
        <dbReference type="EMBL" id="NLW33901.1"/>
    </source>
</evidence>
<keyword evidence="3 7" id="KW-1133">Transmembrane helix</keyword>
<dbReference type="GO" id="GO:0009252">
    <property type="term" value="P:peptidoglycan biosynthetic process"/>
    <property type="evidence" value="ECO:0007669"/>
    <property type="project" value="UniProtKB-UniRule"/>
</dbReference>
<keyword evidence="2 7" id="KW-0812">Transmembrane</keyword>
<organism evidence="8 9">
    <name type="scientific">Syntrophorhabdus aromaticivorans</name>
    <dbReference type="NCBI Taxonomy" id="328301"/>
    <lineage>
        <taxon>Bacteria</taxon>
        <taxon>Pseudomonadati</taxon>
        <taxon>Thermodesulfobacteriota</taxon>
        <taxon>Syntrophorhabdia</taxon>
        <taxon>Syntrophorhabdales</taxon>
        <taxon>Syntrophorhabdaceae</taxon>
        <taxon>Syntrophorhabdus</taxon>
    </lineage>
</organism>